<dbReference type="Proteomes" id="UP000316238">
    <property type="component" value="Unassembled WGS sequence"/>
</dbReference>
<dbReference type="PROSITE" id="PS51385">
    <property type="entry name" value="YJEF_N"/>
    <property type="match status" value="1"/>
</dbReference>
<feature type="binding site" evidence="18">
    <location>
        <position position="177"/>
    </location>
    <ligand>
        <name>K(+)</name>
        <dbReference type="ChEBI" id="CHEBI:29103"/>
    </ligand>
</feature>
<dbReference type="HAMAP" id="MF_01966">
    <property type="entry name" value="NADHX_epimerase"/>
    <property type="match status" value="1"/>
</dbReference>
<evidence type="ECO:0000259" key="20">
    <source>
        <dbReference type="PROSITE" id="PS51383"/>
    </source>
</evidence>
<comment type="catalytic activity">
    <reaction evidence="1 18 19">
        <text>(6R)-NADHX = (6S)-NADHX</text>
        <dbReference type="Rhea" id="RHEA:32215"/>
        <dbReference type="ChEBI" id="CHEBI:64074"/>
        <dbReference type="ChEBI" id="CHEBI:64075"/>
        <dbReference type="EC" id="5.1.99.6"/>
    </reaction>
</comment>
<dbReference type="Pfam" id="PF01256">
    <property type="entry name" value="Carb_kinase"/>
    <property type="match status" value="1"/>
</dbReference>
<keyword evidence="6 17" id="KW-0547">Nucleotide-binding</keyword>
<feature type="domain" description="YjeF N-terminal" evidence="21">
    <location>
        <begin position="9"/>
        <end position="230"/>
    </location>
</feature>
<keyword evidence="13" id="KW-0511">Multifunctional enzyme</keyword>
<dbReference type="InterPro" id="IPR017953">
    <property type="entry name" value="Carbohydrate_kinase_pred_CS"/>
</dbReference>
<feature type="binding site" evidence="17">
    <location>
        <position position="467"/>
    </location>
    <ligand>
        <name>AMP</name>
        <dbReference type="ChEBI" id="CHEBI:456215"/>
    </ligand>
</feature>
<comment type="function">
    <text evidence="18">Catalyzes the epimerization of the S- and R-forms of NAD(P)HX, a damaged form of NAD(P)H that is a result of enzymatic or heat-dependent hydration. This is a prerequisite for the S-specific NAD(P)H-hydrate dehydratase to allow the repair of both epimers of NAD(P)HX.</text>
</comment>
<feature type="binding site" evidence="17">
    <location>
        <position position="275"/>
    </location>
    <ligand>
        <name>(6S)-NADPHX</name>
        <dbReference type="ChEBI" id="CHEBI:64076"/>
    </ligand>
</feature>
<evidence type="ECO:0000256" key="19">
    <source>
        <dbReference type="PIRNR" id="PIRNR017184"/>
    </source>
</evidence>
<keyword evidence="5 18" id="KW-0479">Metal-binding</keyword>
<feature type="domain" description="YjeF C-terminal" evidence="20">
    <location>
        <begin position="240"/>
        <end position="526"/>
    </location>
</feature>
<organism evidence="22 23">
    <name type="scientific">Candidatus Electronema aureum</name>
    <dbReference type="NCBI Taxonomy" id="2005002"/>
    <lineage>
        <taxon>Bacteria</taxon>
        <taxon>Pseudomonadati</taxon>
        <taxon>Thermodesulfobacteriota</taxon>
        <taxon>Desulfobulbia</taxon>
        <taxon>Desulfobulbales</taxon>
        <taxon>Desulfobulbaceae</taxon>
        <taxon>Candidatus Electronema</taxon>
    </lineage>
</organism>
<accession>A0A521FZ27</accession>
<evidence type="ECO:0000256" key="11">
    <source>
        <dbReference type="ARBA" id="ARBA00023235"/>
    </source>
</evidence>
<evidence type="ECO:0000256" key="7">
    <source>
        <dbReference type="ARBA" id="ARBA00022840"/>
    </source>
</evidence>
<feature type="binding site" evidence="17">
    <location>
        <begin position="438"/>
        <end position="442"/>
    </location>
    <ligand>
        <name>AMP</name>
        <dbReference type="ChEBI" id="CHEBI:456215"/>
    </ligand>
</feature>
<evidence type="ECO:0000256" key="2">
    <source>
        <dbReference type="ARBA" id="ARBA00000909"/>
    </source>
</evidence>
<evidence type="ECO:0000256" key="9">
    <source>
        <dbReference type="ARBA" id="ARBA00022958"/>
    </source>
</evidence>
<comment type="function">
    <text evidence="14 19">Bifunctional enzyme that catalyzes the epimerization of the S- and R-forms of NAD(P)HX and the dehydration of the S-form of NAD(P)HX at the expense of ADP, which is converted to AMP. This allows the repair of both epimers of NAD(P)HX, a damaged form of NAD(P)H that is a result of enzymatic or heat-dependent hydration.</text>
</comment>
<comment type="cofactor">
    <cofactor evidence="17">
        <name>Mg(2+)</name>
        <dbReference type="ChEBI" id="CHEBI:18420"/>
    </cofactor>
</comment>
<comment type="similarity">
    <text evidence="18">Belongs to the NnrE/AIBP family.</text>
</comment>
<dbReference type="InterPro" id="IPR029056">
    <property type="entry name" value="Ribokinase-like"/>
</dbReference>
<dbReference type="GO" id="GO:0052856">
    <property type="term" value="F:NAD(P)HX epimerase activity"/>
    <property type="evidence" value="ECO:0007669"/>
    <property type="project" value="UniProtKB-UniRule"/>
</dbReference>
<keyword evidence="23" id="KW-1185">Reference proteome</keyword>
<comment type="catalytic activity">
    <reaction evidence="15 17 19">
        <text>(6S)-NADHX + ADP = AMP + phosphate + NADH + H(+)</text>
        <dbReference type="Rhea" id="RHEA:32223"/>
        <dbReference type="ChEBI" id="CHEBI:15378"/>
        <dbReference type="ChEBI" id="CHEBI:43474"/>
        <dbReference type="ChEBI" id="CHEBI:57945"/>
        <dbReference type="ChEBI" id="CHEBI:64074"/>
        <dbReference type="ChEBI" id="CHEBI:456215"/>
        <dbReference type="ChEBI" id="CHEBI:456216"/>
        <dbReference type="EC" id="4.2.1.136"/>
    </reaction>
</comment>
<dbReference type="PANTHER" id="PTHR12592:SF0">
    <property type="entry name" value="ATP-DEPENDENT (S)-NAD(P)H-HYDRATE DEHYDRATASE"/>
    <property type="match status" value="1"/>
</dbReference>
<comment type="similarity">
    <text evidence="3 19">In the N-terminal section; belongs to the NnrE/AIBP family.</text>
</comment>
<evidence type="ECO:0000256" key="3">
    <source>
        <dbReference type="ARBA" id="ARBA00006001"/>
    </source>
</evidence>
<dbReference type="GO" id="GO:0005524">
    <property type="term" value="F:ATP binding"/>
    <property type="evidence" value="ECO:0007669"/>
    <property type="project" value="UniProtKB-UniRule"/>
</dbReference>
<keyword evidence="7 17" id="KW-0067">ATP-binding</keyword>
<gene>
    <name evidence="17" type="primary">nnrD</name>
    <name evidence="18" type="synonym">nnrE</name>
    <name evidence="22" type="ORF">CDV28_1504</name>
</gene>
<comment type="caution">
    <text evidence="18">Lacks conserved residue(s) required for the propagation of feature annotation.</text>
</comment>
<feature type="binding site" evidence="18">
    <location>
        <begin position="59"/>
        <end position="63"/>
    </location>
    <ligand>
        <name>(6S)-NADPHX</name>
        <dbReference type="ChEBI" id="CHEBI:64076"/>
    </ligand>
</feature>
<keyword evidence="10 17" id="KW-0520">NAD</keyword>
<comment type="similarity">
    <text evidence="4 19">In the C-terminal section; belongs to the NnrD/CARKD family.</text>
</comment>
<dbReference type="HAMAP" id="MF_01965">
    <property type="entry name" value="NADHX_dehydratase"/>
    <property type="match status" value="1"/>
</dbReference>
<evidence type="ECO:0000256" key="12">
    <source>
        <dbReference type="ARBA" id="ARBA00023239"/>
    </source>
</evidence>
<keyword evidence="9 18" id="KW-0630">Potassium</keyword>
<dbReference type="SUPFAM" id="SSF53613">
    <property type="entry name" value="Ribokinase-like"/>
    <property type="match status" value="1"/>
</dbReference>
<dbReference type="GO" id="GO:0052855">
    <property type="term" value="F:ADP-dependent NAD(P)H-hydrate dehydratase activity"/>
    <property type="evidence" value="ECO:0007669"/>
    <property type="project" value="UniProtKB-UniRule"/>
</dbReference>
<dbReference type="PANTHER" id="PTHR12592">
    <property type="entry name" value="ATP-DEPENDENT (S)-NAD(P)H-HYDRATE DEHYDRATASE FAMILY MEMBER"/>
    <property type="match status" value="1"/>
</dbReference>
<evidence type="ECO:0000313" key="23">
    <source>
        <dbReference type="Proteomes" id="UP000316238"/>
    </source>
</evidence>
<feature type="binding site" evidence="18">
    <location>
        <position position="60"/>
    </location>
    <ligand>
        <name>K(+)</name>
        <dbReference type="ChEBI" id="CHEBI:29103"/>
    </ligand>
</feature>
<dbReference type="GO" id="GO:0046496">
    <property type="term" value="P:nicotinamide nucleotide metabolic process"/>
    <property type="evidence" value="ECO:0007669"/>
    <property type="project" value="UniProtKB-UniRule"/>
</dbReference>
<protein>
    <recommendedName>
        <fullName evidence="19">Bifunctional NAD(P)H-hydrate repair enzyme</fullName>
    </recommendedName>
    <alternativeName>
        <fullName evidence="19">Nicotinamide nucleotide repair protein</fullName>
    </alternativeName>
    <domain>
        <recommendedName>
            <fullName evidence="19">ADP-dependent (S)-NAD(P)H-hydrate dehydratase</fullName>
            <ecNumber evidence="19">4.2.1.136</ecNumber>
        </recommendedName>
        <alternativeName>
            <fullName evidence="19">ADP-dependent NAD(P)HX dehydratase</fullName>
        </alternativeName>
    </domain>
    <domain>
        <recommendedName>
            <fullName evidence="19">NAD(P)H-hydrate epimerase</fullName>
            <ecNumber evidence="19">5.1.99.6</ecNumber>
        </recommendedName>
    </domain>
</protein>
<evidence type="ECO:0000313" key="22">
    <source>
        <dbReference type="EMBL" id="TAA73901.1"/>
    </source>
</evidence>
<dbReference type="GO" id="GO:0110051">
    <property type="term" value="P:metabolite repair"/>
    <property type="evidence" value="ECO:0007669"/>
    <property type="project" value="TreeGrafter"/>
</dbReference>
<keyword evidence="11 18" id="KW-0413">Isomerase</keyword>
<dbReference type="InterPro" id="IPR004443">
    <property type="entry name" value="YjeF_N_dom"/>
</dbReference>
<dbReference type="Pfam" id="PF03853">
    <property type="entry name" value="YjeF_N"/>
    <property type="match status" value="1"/>
</dbReference>
<dbReference type="NCBIfam" id="TIGR00197">
    <property type="entry name" value="yjeF_nterm"/>
    <property type="match status" value="1"/>
</dbReference>
<evidence type="ECO:0000256" key="5">
    <source>
        <dbReference type="ARBA" id="ARBA00022723"/>
    </source>
</evidence>
<feature type="binding site" evidence="18">
    <location>
        <begin position="141"/>
        <end position="147"/>
    </location>
    <ligand>
        <name>(6S)-NADPHX</name>
        <dbReference type="ChEBI" id="CHEBI:64076"/>
    </ligand>
</feature>
<dbReference type="AlphaFoldDB" id="A0A521FZ27"/>
<comment type="function">
    <text evidence="17">Catalyzes the dehydration of the S-form of NAD(P)HX at the expense of ADP, which is converted to AMP. Together with NAD(P)HX epimerase, which catalyzes the epimerization of the S- and R-forms, the enzyme allows the repair of both epimers of NAD(P)HX, a damaged form of NAD(P)H that is a result of enzymatic or heat-dependent hydration.</text>
</comment>
<dbReference type="InterPro" id="IPR030677">
    <property type="entry name" value="Nnr"/>
</dbReference>
<evidence type="ECO:0000256" key="17">
    <source>
        <dbReference type="HAMAP-Rule" id="MF_01965"/>
    </source>
</evidence>
<proteinExistence type="inferred from homology"/>
<dbReference type="CDD" id="cd01171">
    <property type="entry name" value="YXKO-related"/>
    <property type="match status" value="1"/>
</dbReference>
<dbReference type="Gene3D" id="3.40.50.10260">
    <property type="entry name" value="YjeF N-terminal domain"/>
    <property type="match status" value="1"/>
</dbReference>
<evidence type="ECO:0000256" key="13">
    <source>
        <dbReference type="ARBA" id="ARBA00023268"/>
    </source>
</evidence>
<keyword evidence="12 17" id="KW-0456">Lyase</keyword>
<evidence type="ECO:0000256" key="14">
    <source>
        <dbReference type="ARBA" id="ARBA00025153"/>
    </source>
</evidence>
<comment type="catalytic activity">
    <reaction evidence="2 18 19">
        <text>(6R)-NADPHX = (6S)-NADPHX</text>
        <dbReference type="Rhea" id="RHEA:32227"/>
        <dbReference type="ChEBI" id="CHEBI:64076"/>
        <dbReference type="ChEBI" id="CHEBI:64077"/>
        <dbReference type="EC" id="5.1.99.6"/>
    </reaction>
</comment>
<comment type="cofactor">
    <cofactor evidence="18 19">
        <name>K(+)</name>
        <dbReference type="ChEBI" id="CHEBI:29103"/>
    </cofactor>
    <text evidence="18 19">Binds 1 potassium ion per subunit.</text>
</comment>
<evidence type="ECO:0000256" key="1">
    <source>
        <dbReference type="ARBA" id="ARBA00000013"/>
    </source>
</evidence>
<dbReference type="EC" id="5.1.99.6" evidence="19"/>
<comment type="catalytic activity">
    <reaction evidence="16 17 19">
        <text>(6S)-NADPHX + ADP = AMP + phosphate + NADPH + H(+)</text>
        <dbReference type="Rhea" id="RHEA:32235"/>
        <dbReference type="ChEBI" id="CHEBI:15378"/>
        <dbReference type="ChEBI" id="CHEBI:43474"/>
        <dbReference type="ChEBI" id="CHEBI:57783"/>
        <dbReference type="ChEBI" id="CHEBI:64076"/>
        <dbReference type="ChEBI" id="CHEBI:456215"/>
        <dbReference type="ChEBI" id="CHEBI:456216"/>
        <dbReference type="EC" id="4.2.1.136"/>
    </reaction>
</comment>
<dbReference type="InterPro" id="IPR036652">
    <property type="entry name" value="YjeF_N_dom_sf"/>
</dbReference>
<name>A0A521FZ27_9BACT</name>
<evidence type="ECO:0000256" key="15">
    <source>
        <dbReference type="ARBA" id="ARBA00048238"/>
    </source>
</evidence>
<comment type="similarity">
    <text evidence="17">Belongs to the NnrD/CARKD family.</text>
</comment>
<comment type="caution">
    <text evidence="22">The sequence shown here is derived from an EMBL/GenBank/DDBJ whole genome shotgun (WGS) entry which is preliminary data.</text>
</comment>
<dbReference type="GO" id="GO:0046872">
    <property type="term" value="F:metal ion binding"/>
    <property type="evidence" value="ECO:0007669"/>
    <property type="project" value="UniProtKB-UniRule"/>
</dbReference>
<evidence type="ECO:0000256" key="4">
    <source>
        <dbReference type="ARBA" id="ARBA00009524"/>
    </source>
</evidence>
<evidence type="ECO:0000256" key="10">
    <source>
        <dbReference type="ARBA" id="ARBA00023027"/>
    </source>
</evidence>
<dbReference type="EC" id="4.2.1.136" evidence="19"/>
<feature type="binding site" evidence="18">
    <location>
        <position position="174"/>
    </location>
    <ligand>
        <name>(6S)-NADPHX</name>
        <dbReference type="ChEBI" id="CHEBI:64076"/>
    </ligand>
</feature>
<keyword evidence="8 17" id="KW-0521">NADP</keyword>
<dbReference type="InterPro" id="IPR000631">
    <property type="entry name" value="CARKD"/>
</dbReference>
<evidence type="ECO:0000256" key="18">
    <source>
        <dbReference type="HAMAP-Rule" id="MF_01966"/>
    </source>
</evidence>
<comment type="subunit">
    <text evidence="17">Homotetramer.</text>
</comment>
<dbReference type="EMBL" id="NQJD01000050">
    <property type="protein sequence ID" value="TAA73901.1"/>
    <property type="molecule type" value="Genomic_DNA"/>
</dbReference>
<evidence type="ECO:0000256" key="16">
    <source>
        <dbReference type="ARBA" id="ARBA00049209"/>
    </source>
</evidence>
<evidence type="ECO:0000259" key="21">
    <source>
        <dbReference type="PROSITE" id="PS51385"/>
    </source>
</evidence>
<dbReference type="Gene3D" id="3.40.1190.20">
    <property type="match status" value="1"/>
</dbReference>
<sequence length="532" mass="55727">MNIATPKQMQAIDQAAIEEFGIPCLVLMENAGRATLDCMEAQFGPVGGKSVCIFIGPGNNGGDGLVIARHVLQRGGSPLLIFLVEPEQLKGDAAINAGICGKLWIAHCIIRKEEEISQLIDKIKQLHFDHPIHSIVDALFGIGLSRKLEGRFAAAVRCINDLARRQHWPITAVDIPSGLCAQTGMPLGCVVEADLTVTYGLPKPGHYLHGGTAVGKLEVVDIGIPEQVIASAKLSGQLLNRRSVAALLLPRAKAAHKGSFGHLLILAGSEGKTGAAILAAKAALRSGCGLVTLAVPAALNPIFAASLPEAMTVLLPHSDGCLSSADYKLIRILMADKDAAIIGPGLSTAPETGKLVRRLHQELPAPLLVDADALNLLSLEPCCIREIAGPRILTPHPGEMARLTGLRTAEIQADRLKAADWLAEAEIRDNHEIITVLKGAGTVVCSNKGGWAINSSGNSGMAVGGMGDVLAGFIGGLLAQGYTPWDAAAAGVFLHGLAADLLAEERRQGFTAAEVAAALPFAVTQINQIQYQ</sequence>
<reference evidence="22" key="1">
    <citation type="submission" date="2017-07" db="EMBL/GenBank/DDBJ databases">
        <title>The cable genome - Insights into the physiology and evolution of filamentous bacteria capable of sulfide oxidation via long distance electron transfer.</title>
        <authorList>
            <person name="Thorup C."/>
            <person name="Bjerg J.T."/>
            <person name="Schreiber L."/>
            <person name="Nielsen L.P."/>
            <person name="Kjeldsen K.U."/>
            <person name="Boesen T."/>
            <person name="Boggild A."/>
            <person name="Meysman F."/>
            <person name="Geelhoed J."/>
            <person name="Schramm A."/>
        </authorList>
    </citation>
    <scope>NUCLEOTIDE SEQUENCE [LARGE SCALE GENOMIC DNA]</scope>
    <source>
        <strain evidence="22">GS</strain>
    </source>
</reference>
<feature type="binding site" evidence="17">
    <location>
        <position position="345"/>
    </location>
    <ligand>
        <name>(6S)-NADPHX</name>
        <dbReference type="ChEBI" id="CHEBI:64076"/>
    </ligand>
</feature>
<dbReference type="PROSITE" id="PS51383">
    <property type="entry name" value="YJEF_C_3"/>
    <property type="match status" value="1"/>
</dbReference>
<evidence type="ECO:0000256" key="6">
    <source>
        <dbReference type="ARBA" id="ARBA00022741"/>
    </source>
</evidence>
<feature type="binding site" evidence="17">
    <location>
        <position position="396"/>
    </location>
    <ligand>
        <name>(6S)-NADPHX</name>
        <dbReference type="ChEBI" id="CHEBI:64076"/>
    </ligand>
</feature>
<dbReference type="SUPFAM" id="SSF64153">
    <property type="entry name" value="YjeF N-terminal domain-like"/>
    <property type="match status" value="1"/>
</dbReference>
<dbReference type="PROSITE" id="PS01050">
    <property type="entry name" value="YJEF_C_2"/>
    <property type="match status" value="1"/>
</dbReference>
<dbReference type="PIRSF" id="PIRSF017184">
    <property type="entry name" value="Nnr"/>
    <property type="match status" value="1"/>
</dbReference>
<feature type="binding site" evidence="18">
    <location>
        <position position="137"/>
    </location>
    <ligand>
        <name>K(+)</name>
        <dbReference type="ChEBI" id="CHEBI:29103"/>
    </ligand>
</feature>
<dbReference type="NCBIfam" id="TIGR00196">
    <property type="entry name" value="yjeF_cterm"/>
    <property type="match status" value="1"/>
</dbReference>
<evidence type="ECO:0000256" key="8">
    <source>
        <dbReference type="ARBA" id="ARBA00022857"/>
    </source>
</evidence>
<feature type="binding site" evidence="17">
    <location>
        <position position="468"/>
    </location>
    <ligand>
        <name>(6S)-NADPHX</name>
        <dbReference type="ChEBI" id="CHEBI:64076"/>
    </ligand>
</feature>